<evidence type="ECO:0000256" key="7">
    <source>
        <dbReference type="ARBA" id="ARBA00022692"/>
    </source>
</evidence>
<evidence type="ECO:0000256" key="12">
    <source>
        <dbReference type="ARBA" id="ARBA00023136"/>
    </source>
</evidence>
<protein>
    <recommendedName>
        <fullName evidence="4">NADH dehydrogenase [ubiquinone] 1 alpha subcomplex subunit 1</fullName>
    </recommendedName>
</protein>
<keyword evidence="11" id="KW-0496">Mitochondrion</keyword>
<evidence type="ECO:0000256" key="4">
    <source>
        <dbReference type="ARBA" id="ARBA00016392"/>
    </source>
</evidence>
<dbReference type="VEuPathDB" id="FungiDB:FUN_023530"/>
<evidence type="ECO:0000313" key="15">
    <source>
        <dbReference type="EMBL" id="PKY38947.1"/>
    </source>
</evidence>
<evidence type="ECO:0000256" key="8">
    <source>
        <dbReference type="ARBA" id="ARBA00022792"/>
    </source>
</evidence>
<comment type="subcellular location">
    <subcellularLocation>
        <location evidence="2">Mitochondrion inner membrane</location>
        <topology evidence="2">Single-pass membrane protein</topology>
        <orientation evidence="2">Matrix side</orientation>
    </subcellularLocation>
</comment>
<reference evidence="15 16" key="1">
    <citation type="submission" date="2015-10" db="EMBL/GenBank/DDBJ databases">
        <title>Genome analyses suggest a sexual origin of heterokaryosis in a supposedly ancient asexual fungus.</title>
        <authorList>
            <person name="Ropars J."/>
            <person name="Sedzielewska K."/>
            <person name="Noel J."/>
            <person name="Charron P."/>
            <person name="Farinelli L."/>
            <person name="Marton T."/>
            <person name="Kruger M."/>
            <person name="Pelin A."/>
            <person name="Brachmann A."/>
            <person name="Corradi N."/>
        </authorList>
    </citation>
    <scope>NUCLEOTIDE SEQUENCE [LARGE SCALE GENOMIC DNA]</scope>
    <source>
        <strain evidence="15 16">A4</strain>
    </source>
</reference>
<comment type="function">
    <text evidence="1">Accessory subunit of the mitochondrial membrane respiratory chain NADH dehydrogenase (Complex I), that is believed not to be involved in catalysis. Complex I functions in the transfer of electrons from NADH to the respiratory chain. The immediate electron acceptor for the enzyme is believed to be ubiquinone.</text>
</comment>
<dbReference type="PANTHER" id="PTHR17098">
    <property type="entry name" value="NADH-UBIQUINONE OXIDOREDUCTASE MWFE SUBUNIT"/>
    <property type="match status" value="1"/>
</dbReference>
<evidence type="ECO:0000256" key="14">
    <source>
        <dbReference type="SAM" id="Phobius"/>
    </source>
</evidence>
<dbReference type="OrthoDB" id="1920692at2759"/>
<keyword evidence="6" id="KW-0679">Respiratory chain</keyword>
<keyword evidence="5" id="KW-0813">Transport</keyword>
<dbReference type="VEuPathDB" id="FungiDB:RhiirA1_406551"/>
<evidence type="ECO:0000313" key="16">
    <source>
        <dbReference type="Proteomes" id="UP000234323"/>
    </source>
</evidence>
<evidence type="ECO:0000256" key="10">
    <source>
        <dbReference type="ARBA" id="ARBA00022989"/>
    </source>
</evidence>
<dbReference type="GO" id="GO:0005743">
    <property type="term" value="C:mitochondrial inner membrane"/>
    <property type="evidence" value="ECO:0007669"/>
    <property type="project" value="UniProtKB-SubCell"/>
</dbReference>
<evidence type="ECO:0000256" key="13">
    <source>
        <dbReference type="SAM" id="MobiDB-lite"/>
    </source>
</evidence>
<keyword evidence="9" id="KW-0249">Electron transport</keyword>
<evidence type="ECO:0000256" key="9">
    <source>
        <dbReference type="ARBA" id="ARBA00022982"/>
    </source>
</evidence>
<dbReference type="Proteomes" id="UP000234323">
    <property type="component" value="Unassembled WGS sequence"/>
</dbReference>
<sequence>MPVPFEALIPLGLVTAMFGVTGSLLNLSRRYNNEGKPPRHSMDKWDKQMSERDKRLTGSSSHQSAEPVAPPGFNTSSIYYLTNKKL</sequence>
<feature type="transmembrane region" description="Helical" evidence="14">
    <location>
        <begin position="7"/>
        <end position="27"/>
    </location>
</feature>
<evidence type="ECO:0000256" key="11">
    <source>
        <dbReference type="ARBA" id="ARBA00023128"/>
    </source>
</evidence>
<gene>
    <name evidence="15" type="ORF">RhiirA4_392701</name>
</gene>
<organism evidence="15 16">
    <name type="scientific">Rhizophagus irregularis</name>
    <dbReference type="NCBI Taxonomy" id="588596"/>
    <lineage>
        <taxon>Eukaryota</taxon>
        <taxon>Fungi</taxon>
        <taxon>Fungi incertae sedis</taxon>
        <taxon>Mucoromycota</taxon>
        <taxon>Glomeromycotina</taxon>
        <taxon>Glomeromycetes</taxon>
        <taxon>Glomerales</taxon>
        <taxon>Glomeraceae</taxon>
        <taxon>Rhizophagus</taxon>
    </lineage>
</organism>
<keyword evidence="8" id="KW-0999">Mitochondrion inner membrane</keyword>
<evidence type="ECO:0000256" key="2">
    <source>
        <dbReference type="ARBA" id="ARBA00004298"/>
    </source>
</evidence>
<accession>A0A2I1FX25</accession>
<keyword evidence="12 14" id="KW-0472">Membrane</keyword>
<evidence type="ECO:0000256" key="6">
    <source>
        <dbReference type="ARBA" id="ARBA00022660"/>
    </source>
</evidence>
<name>A0A2I1FX25_9GLOM</name>
<dbReference type="VEuPathDB" id="FungiDB:RhiirFUN_001635"/>
<dbReference type="EMBL" id="LLXI01000046">
    <property type="protein sequence ID" value="PKY38947.1"/>
    <property type="molecule type" value="Genomic_DNA"/>
</dbReference>
<proteinExistence type="inferred from homology"/>
<keyword evidence="16" id="KW-1185">Reference proteome</keyword>
<feature type="compositionally biased region" description="Basic and acidic residues" evidence="13">
    <location>
        <begin position="31"/>
        <end position="56"/>
    </location>
</feature>
<dbReference type="InterPro" id="IPR017384">
    <property type="entry name" value="NADH_Ub_cplx-1_asu_su-1"/>
</dbReference>
<keyword evidence="10 14" id="KW-1133">Transmembrane helix</keyword>
<evidence type="ECO:0000256" key="3">
    <source>
        <dbReference type="ARBA" id="ARBA00009960"/>
    </source>
</evidence>
<comment type="caution">
    <text evidence="15">The sequence shown here is derived from an EMBL/GenBank/DDBJ whole genome shotgun (WGS) entry which is preliminary data.</text>
</comment>
<dbReference type="PANTHER" id="PTHR17098:SF2">
    <property type="entry name" value="NADH DEHYDROGENASE [UBIQUINONE] 1 ALPHA SUBCOMPLEX SUBUNIT 1"/>
    <property type="match status" value="1"/>
</dbReference>
<comment type="similarity">
    <text evidence="3">Belongs to the complex I NDUFA1 subunit family.</text>
</comment>
<keyword evidence="7 14" id="KW-0812">Transmembrane</keyword>
<evidence type="ECO:0000256" key="1">
    <source>
        <dbReference type="ARBA" id="ARBA00003195"/>
    </source>
</evidence>
<evidence type="ECO:0000256" key="5">
    <source>
        <dbReference type="ARBA" id="ARBA00022448"/>
    </source>
</evidence>
<dbReference type="AlphaFoldDB" id="A0A2I1FX25"/>
<feature type="region of interest" description="Disordered" evidence="13">
    <location>
        <begin position="29"/>
        <end position="76"/>
    </location>
</feature>
<dbReference type="Pfam" id="PF15879">
    <property type="entry name" value="MWFE"/>
    <property type="match status" value="1"/>
</dbReference>